<proteinExistence type="predicted"/>
<accession>A0A2G1WDR0</accession>
<gene>
    <name evidence="1" type="ORF">CEE69_02060</name>
</gene>
<organism evidence="1 2">
    <name type="scientific">Rhodopirellula bahusiensis</name>
    <dbReference type="NCBI Taxonomy" id="2014065"/>
    <lineage>
        <taxon>Bacteria</taxon>
        <taxon>Pseudomonadati</taxon>
        <taxon>Planctomycetota</taxon>
        <taxon>Planctomycetia</taxon>
        <taxon>Pirellulales</taxon>
        <taxon>Pirellulaceae</taxon>
        <taxon>Rhodopirellula</taxon>
    </lineage>
</organism>
<dbReference type="EMBL" id="NIZW01000001">
    <property type="protein sequence ID" value="PHQ37158.1"/>
    <property type="molecule type" value="Genomic_DNA"/>
</dbReference>
<dbReference type="Proteomes" id="UP000225740">
    <property type="component" value="Unassembled WGS sequence"/>
</dbReference>
<name>A0A2G1WDR0_9BACT</name>
<reference evidence="1 2" key="1">
    <citation type="submission" date="2017-06" db="EMBL/GenBank/DDBJ databases">
        <title>Description of Rhodopirellula bahusiensis sp. nov.</title>
        <authorList>
            <person name="Kizina J."/>
            <person name="Harder J."/>
        </authorList>
    </citation>
    <scope>NUCLEOTIDE SEQUENCE [LARGE SCALE GENOMIC DNA]</scope>
    <source>
        <strain evidence="1 2">SWK21</strain>
    </source>
</reference>
<dbReference type="AlphaFoldDB" id="A0A2G1WDR0"/>
<comment type="caution">
    <text evidence="1">The sequence shown here is derived from an EMBL/GenBank/DDBJ whole genome shotgun (WGS) entry which is preliminary data.</text>
</comment>
<keyword evidence="2" id="KW-1185">Reference proteome</keyword>
<evidence type="ECO:0000313" key="2">
    <source>
        <dbReference type="Proteomes" id="UP000225740"/>
    </source>
</evidence>
<sequence>MSAQGWVSSSLCTTNFCLSGQSPLFRVEGCIDQSDVNDDGNRSDFAGSCDAGFCRALSFSRAFNETAAILSTIQAEPSP</sequence>
<evidence type="ECO:0000313" key="1">
    <source>
        <dbReference type="EMBL" id="PHQ37158.1"/>
    </source>
</evidence>
<protein>
    <submittedName>
        <fullName evidence="1">Uncharacterized protein</fullName>
    </submittedName>
</protein>